<dbReference type="InterPro" id="IPR053137">
    <property type="entry name" value="NLR-like"/>
</dbReference>
<dbReference type="OMA" id="PPANDIM"/>
<gene>
    <name evidence="1" type="ORF">ASPCADRAFT_125644</name>
</gene>
<dbReference type="InterPro" id="IPR035994">
    <property type="entry name" value="Nucleoside_phosphorylase_sf"/>
</dbReference>
<proteinExistence type="predicted"/>
<dbReference type="STRING" id="602072.A0A1R3S1R3"/>
<dbReference type="GO" id="GO:0009116">
    <property type="term" value="P:nucleoside metabolic process"/>
    <property type="evidence" value="ECO:0007669"/>
    <property type="project" value="InterPro"/>
</dbReference>
<evidence type="ECO:0008006" key="3">
    <source>
        <dbReference type="Google" id="ProtNLM"/>
    </source>
</evidence>
<organism evidence="1 2">
    <name type="scientific">Aspergillus carbonarius (strain ITEM 5010)</name>
    <dbReference type="NCBI Taxonomy" id="602072"/>
    <lineage>
        <taxon>Eukaryota</taxon>
        <taxon>Fungi</taxon>
        <taxon>Dikarya</taxon>
        <taxon>Ascomycota</taxon>
        <taxon>Pezizomycotina</taxon>
        <taxon>Eurotiomycetes</taxon>
        <taxon>Eurotiomycetidae</taxon>
        <taxon>Eurotiales</taxon>
        <taxon>Aspergillaceae</taxon>
        <taxon>Aspergillus</taxon>
        <taxon>Aspergillus subgen. Circumdati</taxon>
    </lineage>
</organism>
<dbReference type="AlphaFoldDB" id="A0A1R3S1R3"/>
<dbReference type="VEuPathDB" id="FungiDB:ASPCADRAFT_125644"/>
<dbReference type="GO" id="GO:0003824">
    <property type="term" value="F:catalytic activity"/>
    <property type="evidence" value="ECO:0007669"/>
    <property type="project" value="InterPro"/>
</dbReference>
<dbReference type="Gene3D" id="3.40.50.1580">
    <property type="entry name" value="Nucleoside phosphorylase domain"/>
    <property type="match status" value="1"/>
</dbReference>
<keyword evidence="2" id="KW-1185">Reference proteome</keyword>
<reference evidence="2" key="1">
    <citation type="journal article" date="2017" name="Genome Biol.">
        <title>Comparative genomics reveals high biological diversity and specific adaptations in the industrially and medically important fungal genus Aspergillus.</title>
        <authorList>
            <person name="de Vries R.P."/>
            <person name="Riley R."/>
            <person name="Wiebenga A."/>
            <person name="Aguilar-Osorio G."/>
            <person name="Amillis S."/>
            <person name="Uchima C.A."/>
            <person name="Anderluh G."/>
            <person name="Asadollahi M."/>
            <person name="Askin M."/>
            <person name="Barry K."/>
            <person name="Battaglia E."/>
            <person name="Bayram O."/>
            <person name="Benocci T."/>
            <person name="Braus-Stromeyer S.A."/>
            <person name="Caldana C."/>
            <person name="Canovas D."/>
            <person name="Cerqueira G.C."/>
            <person name="Chen F."/>
            <person name="Chen W."/>
            <person name="Choi C."/>
            <person name="Clum A."/>
            <person name="Dos Santos R.A."/>
            <person name="Damasio A.R."/>
            <person name="Diallinas G."/>
            <person name="Emri T."/>
            <person name="Fekete E."/>
            <person name="Flipphi M."/>
            <person name="Freyberg S."/>
            <person name="Gallo A."/>
            <person name="Gournas C."/>
            <person name="Habgood R."/>
            <person name="Hainaut M."/>
            <person name="Harispe M.L."/>
            <person name="Henrissat B."/>
            <person name="Hilden K.S."/>
            <person name="Hope R."/>
            <person name="Hossain A."/>
            <person name="Karabika E."/>
            <person name="Karaffa L."/>
            <person name="Karanyi Z."/>
            <person name="Krasevec N."/>
            <person name="Kuo A."/>
            <person name="Kusch H."/>
            <person name="LaButti K."/>
            <person name="Lagendijk E.L."/>
            <person name="Lapidus A."/>
            <person name="Levasseur A."/>
            <person name="Lindquist E."/>
            <person name="Lipzen A."/>
            <person name="Logrieco A.F."/>
            <person name="MacCabe A."/>
            <person name="Maekelae M.R."/>
            <person name="Malavazi I."/>
            <person name="Melin P."/>
            <person name="Meyer V."/>
            <person name="Mielnichuk N."/>
            <person name="Miskei M."/>
            <person name="Molnar A.P."/>
            <person name="Mule G."/>
            <person name="Ngan C.Y."/>
            <person name="Orejas M."/>
            <person name="Orosz E."/>
            <person name="Ouedraogo J.P."/>
            <person name="Overkamp K.M."/>
            <person name="Park H.-S."/>
            <person name="Perrone G."/>
            <person name="Piumi F."/>
            <person name="Punt P.J."/>
            <person name="Ram A.F."/>
            <person name="Ramon A."/>
            <person name="Rauscher S."/>
            <person name="Record E."/>
            <person name="Riano-Pachon D.M."/>
            <person name="Robert V."/>
            <person name="Roehrig J."/>
            <person name="Ruller R."/>
            <person name="Salamov A."/>
            <person name="Salih N.S."/>
            <person name="Samson R.A."/>
            <person name="Sandor E."/>
            <person name="Sanguinetti M."/>
            <person name="Schuetze T."/>
            <person name="Sepcic K."/>
            <person name="Shelest E."/>
            <person name="Sherlock G."/>
            <person name="Sophianopoulou V."/>
            <person name="Squina F.M."/>
            <person name="Sun H."/>
            <person name="Susca A."/>
            <person name="Todd R.B."/>
            <person name="Tsang A."/>
            <person name="Unkles S.E."/>
            <person name="van de Wiele N."/>
            <person name="van Rossen-Uffink D."/>
            <person name="Oliveira J.V."/>
            <person name="Vesth T.C."/>
            <person name="Visser J."/>
            <person name="Yu J.-H."/>
            <person name="Zhou M."/>
            <person name="Andersen M.R."/>
            <person name="Archer D.B."/>
            <person name="Baker S.E."/>
            <person name="Benoit I."/>
            <person name="Brakhage A.A."/>
            <person name="Braus G.H."/>
            <person name="Fischer R."/>
            <person name="Frisvad J.C."/>
            <person name="Goldman G.H."/>
            <person name="Houbraken J."/>
            <person name="Oakley B."/>
            <person name="Pocsi I."/>
            <person name="Scazzocchio C."/>
            <person name="Seiboth B."/>
            <person name="vanKuyk P.A."/>
            <person name="Wortman J."/>
            <person name="Dyer P.S."/>
            <person name="Grigoriev I.V."/>
        </authorList>
    </citation>
    <scope>NUCLEOTIDE SEQUENCE [LARGE SCALE GENOMIC DNA]</scope>
    <source>
        <strain evidence="2">ITEM 5010</strain>
    </source>
</reference>
<evidence type="ECO:0000313" key="1">
    <source>
        <dbReference type="EMBL" id="OOG00632.1"/>
    </source>
</evidence>
<accession>A0A1R3S1R3</accession>
<sequence>MAQNVWTHDAYRVGWLCSTIVEANAARVMLDVEHGPLPTDQADNNNYILGEMNGHTVVIAYPGVYAPLNAPHVVSNMLRAFPSIRIGLSVGIGGAAPSEPDPEDPLGDIRLGDVVVAEPGEEHNGVCYYDSELLETQNVFNPEYRVRRPPAILQRAIRRLQSDHILGNTQMVNYYNQAVAQRAVQLPLLAPYQFPGWNHDRLFSSDYAHPVSVDNDTCEQCDVARLRPRANRGSEDPLVHYGLIACGKKPLQSGVIRNQVRKRELERNLDHDIYCFDTGAAGLGNKFSCVLIRGICDYSDDHRNKIWQPYAAITAAAYAKDLLRVITREAVDHTILMVRDLEVCLPTLGG</sequence>
<dbReference type="SUPFAM" id="SSF53167">
    <property type="entry name" value="Purine and uridine phosphorylases"/>
    <property type="match status" value="1"/>
</dbReference>
<dbReference type="Proteomes" id="UP000188318">
    <property type="component" value="Unassembled WGS sequence"/>
</dbReference>
<dbReference type="PANTHER" id="PTHR46082">
    <property type="entry name" value="ATP/GTP-BINDING PROTEIN-RELATED"/>
    <property type="match status" value="1"/>
</dbReference>
<dbReference type="EMBL" id="KV907493">
    <property type="protein sequence ID" value="OOG00632.1"/>
    <property type="molecule type" value="Genomic_DNA"/>
</dbReference>
<evidence type="ECO:0000313" key="2">
    <source>
        <dbReference type="Proteomes" id="UP000188318"/>
    </source>
</evidence>
<name>A0A1R3S1R3_ASPC5</name>
<dbReference type="OrthoDB" id="1577640at2759"/>
<protein>
    <recommendedName>
        <fullName evidence="3">Nucleoside phosphorylase domain-containing protein</fullName>
    </recommendedName>
</protein>
<dbReference type="PANTHER" id="PTHR46082:SF11">
    <property type="entry name" value="AAA+ ATPASE DOMAIN-CONTAINING PROTEIN-RELATED"/>
    <property type="match status" value="1"/>
</dbReference>